<evidence type="ECO:0000256" key="1">
    <source>
        <dbReference type="SAM" id="MobiDB-lite"/>
    </source>
</evidence>
<comment type="caution">
    <text evidence="2">The sequence shown here is derived from an EMBL/GenBank/DDBJ whole genome shotgun (WGS) entry which is preliminary data.</text>
</comment>
<feature type="region of interest" description="Disordered" evidence="1">
    <location>
        <begin position="519"/>
        <end position="548"/>
    </location>
</feature>
<name>A0AAN6ES34_EXODE</name>
<dbReference type="Gene3D" id="1.10.472.10">
    <property type="entry name" value="Cyclin-like"/>
    <property type="match status" value="1"/>
</dbReference>
<accession>A0AAN6ES34</accession>
<dbReference type="EMBL" id="JAJGCB010000013">
    <property type="protein sequence ID" value="KAJ8989724.1"/>
    <property type="molecule type" value="Genomic_DNA"/>
</dbReference>
<dbReference type="GO" id="GO:0016538">
    <property type="term" value="F:cyclin-dependent protein serine/threonine kinase regulator activity"/>
    <property type="evidence" value="ECO:0007669"/>
    <property type="project" value="TreeGrafter"/>
</dbReference>
<protein>
    <submittedName>
        <fullName evidence="2">Uncharacterized protein</fullName>
    </submittedName>
</protein>
<feature type="compositionally biased region" description="Polar residues" evidence="1">
    <location>
        <begin position="378"/>
        <end position="389"/>
    </location>
</feature>
<feature type="region of interest" description="Disordered" evidence="1">
    <location>
        <begin position="84"/>
        <end position="104"/>
    </location>
</feature>
<gene>
    <name evidence="2" type="ORF">HRR80_006443</name>
</gene>
<feature type="compositionally biased region" description="Low complexity" evidence="1">
    <location>
        <begin position="342"/>
        <end position="353"/>
    </location>
</feature>
<dbReference type="GO" id="GO:0000307">
    <property type="term" value="C:cyclin-dependent protein kinase holoenzyme complex"/>
    <property type="evidence" value="ECO:0007669"/>
    <property type="project" value="TreeGrafter"/>
</dbReference>
<dbReference type="AlphaFoldDB" id="A0AAN6ES34"/>
<dbReference type="GO" id="GO:0019901">
    <property type="term" value="F:protein kinase binding"/>
    <property type="evidence" value="ECO:0007669"/>
    <property type="project" value="InterPro"/>
</dbReference>
<dbReference type="CDD" id="cd20557">
    <property type="entry name" value="CYCLIN_ScPCL1-like"/>
    <property type="match status" value="1"/>
</dbReference>
<dbReference type="Pfam" id="PF08613">
    <property type="entry name" value="Cyclin"/>
    <property type="match status" value="1"/>
</dbReference>
<feature type="compositionally biased region" description="Polar residues" evidence="1">
    <location>
        <begin position="527"/>
        <end position="540"/>
    </location>
</feature>
<dbReference type="InterPro" id="IPR013922">
    <property type="entry name" value="Cyclin_PHO80-like"/>
</dbReference>
<organism evidence="2 3">
    <name type="scientific">Exophiala dermatitidis</name>
    <name type="common">Black yeast-like fungus</name>
    <name type="synonym">Wangiella dermatitidis</name>
    <dbReference type="NCBI Taxonomy" id="5970"/>
    <lineage>
        <taxon>Eukaryota</taxon>
        <taxon>Fungi</taxon>
        <taxon>Dikarya</taxon>
        <taxon>Ascomycota</taxon>
        <taxon>Pezizomycotina</taxon>
        <taxon>Eurotiomycetes</taxon>
        <taxon>Chaetothyriomycetidae</taxon>
        <taxon>Chaetothyriales</taxon>
        <taxon>Herpotrichiellaceae</taxon>
        <taxon>Exophiala</taxon>
    </lineage>
</organism>
<proteinExistence type="predicted"/>
<evidence type="ECO:0000313" key="3">
    <source>
        <dbReference type="Proteomes" id="UP001161757"/>
    </source>
</evidence>
<dbReference type="PANTHER" id="PTHR15615:SF118">
    <property type="entry name" value="CYCLIN, HYPOTHETICAL (EUROFUNG)"/>
    <property type="match status" value="1"/>
</dbReference>
<reference evidence="2" key="1">
    <citation type="submission" date="2023-01" db="EMBL/GenBank/DDBJ databases">
        <title>Exophiala dermititidis isolated from Cystic Fibrosis Patient.</title>
        <authorList>
            <person name="Kurbessoian T."/>
            <person name="Crocker A."/>
            <person name="Murante D."/>
            <person name="Hogan D.A."/>
            <person name="Stajich J.E."/>
        </authorList>
    </citation>
    <scope>NUCLEOTIDE SEQUENCE</scope>
    <source>
        <strain evidence="2">Ex8</strain>
    </source>
</reference>
<feature type="compositionally biased region" description="Polar residues" evidence="1">
    <location>
        <begin position="411"/>
        <end position="422"/>
    </location>
</feature>
<sequence>MSSLAAIHRSVESLDWSKPHSKASYDNWTAYGPESKRWNSSNSYFTSGLPTPPGSKAMPGLILNNAYNNDFSGEGYRQQEALLQDRPDTSQQHRQSSTATNGMNYSLVPLSSNNVLGPNSQRGTGQDKGDAIAPHLQIPESVNKSKGSLAEFTAEITCLFWFETASTLQYAEDLPVDAPVDRGLSPDAVPTIGFRKWVTTIISTTQVGRNVILLALMFIYRLKRFNPAVSGKRGSEFRLLTIALMLGNKFLDDNTYTNKTWAEVSGISVNEIHVMEVEFLSNMRYDLYASAEEWSEWKAKLGRLGAFYNKASRMPPTESSPGPAPVTPTSQKFVYKLPSPPSTHHSVSPYTSSASLNGQYPRLPHPVPTTTSASSSPLYPQQHTSTIPQQGRKRSLDTSADLPSAKRAHYSTGQPTVPSSRAPNFLNPAPYPCDVNIGMSPHNANLMASAPASGALDVPRLDLPRMQSSQGRGPAQLAPLSVPASRAMSSVYPNATTVYSQPVTPVSAVTQNLFQNPIPSLGDGSRSLGTHPSAQSSPSVGFNPANPTPTGLSPSYFLSNRASPYRPVRNVNTLLIPPPSAALQLPVRHIPSDQIHYQPLSKAATEPRSGPVPYMQIDPWQHSNISAPFGQQQYAL</sequence>
<feature type="compositionally biased region" description="Polar residues" evidence="1">
    <location>
        <begin position="89"/>
        <end position="104"/>
    </location>
</feature>
<feature type="region of interest" description="Disordered" evidence="1">
    <location>
        <begin position="313"/>
        <end position="424"/>
    </location>
</feature>
<evidence type="ECO:0000313" key="2">
    <source>
        <dbReference type="EMBL" id="KAJ8989724.1"/>
    </source>
</evidence>
<dbReference type="PANTHER" id="PTHR15615">
    <property type="match status" value="1"/>
</dbReference>
<dbReference type="Proteomes" id="UP001161757">
    <property type="component" value="Unassembled WGS sequence"/>
</dbReference>
<feature type="compositionally biased region" description="Low complexity" evidence="1">
    <location>
        <begin position="368"/>
        <end position="377"/>
    </location>
</feature>
<dbReference type="GO" id="GO:0005634">
    <property type="term" value="C:nucleus"/>
    <property type="evidence" value="ECO:0007669"/>
    <property type="project" value="TreeGrafter"/>
</dbReference>